<dbReference type="SUPFAM" id="SSF88713">
    <property type="entry name" value="Glycoside hydrolase/deacetylase"/>
    <property type="match status" value="1"/>
</dbReference>
<dbReference type="GO" id="GO:0005975">
    <property type="term" value="P:carbohydrate metabolic process"/>
    <property type="evidence" value="ECO:0007669"/>
    <property type="project" value="InterPro"/>
</dbReference>
<protein>
    <recommendedName>
        <fullName evidence="3">NodB homology domain-containing protein</fullName>
    </recommendedName>
</protein>
<dbReference type="Pfam" id="PF01522">
    <property type="entry name" value="Polysacc_deac_1"/>
    <property type="match status" value="1"/>
</dbReference>
<dbReference type="PROSITE" id="PS51677">
    <property type="entry name" value="NODB"/>
    <property type="match status" value="1"/>
</dbReference>
<dbReference type="PANTHER" id="PTHR10587:SF133">
    <property type="entry name" value="CHITIN DEACETYLASE 1-RELATED"/>
    <property type="match status" value="1"/>
</dbReference>
<evidence type="ECO:0000256" key="2">
    <source>
        <dbReference type="ARBA" id="ARBA00022801"/>
    </source>
</evidence>
<dbReference type="GO" id="GO:0046872">
    <property type="term" value="F:metal ion binding"/>
    <property type="evidence" value="ECO:0007669"/>
    <property type="project" value="UniProtKB-KW"/>
</dbReference>
<dbReference type="InterPro" id="IPR011330">
    <property type="entry name" value="Glyco_hydro/deAcase_b/a-brl"/>
</dbReference>
<evidence type="ECO:0000313" key="5">
    <source>
        <dbReference type="Proteomes" id="UP000018291"/>
    </source>
</evidence>
<dbReference type="eggNOG" id="COG0726">
    <property type="taxonomic scope" value="Bacteria"/>
</dbReference>
<dbReference type="Proteomes" id="UP000018291">
    <property type="component" value="Unassembled WGS sequence"/>
</dbReference>
<keyword evidence="1" id="KW-0479">Metal-binding</keyword>
<sequence>MLASRVRATELDPSGNTVVLSVLCRSRPPRYKRVTRTSVEESPSQLGRSDNRPLLAIKVALVGVIVVTLSAAGWRGVTQSDTRTEVASGPEPVLTSLASVTSPAVLGELPEATSQALVGGPVAQALVLRAEKLAREAEEKRLAEEKKRAIEAAILPERGIWNGTAPLPGSEVHDLMTMPMLQAEQAPVVALTFDDGPSKYTAEILAILKKEQVPATFFFLGMNVQERPADARMVADAGFPIGSHTMDHKDLKTLTPAAGEAQLANSTKVIDDLLGAGTVQCARAPYGSFNDDTLRAAKKQGLGLVGWDVDTEDWKVRDSGRILARATVPGKRQLILAHDGGGERRATVEALPAIIAHYKAQGARFVELCTGKAPGKS</sequence>
<dbReference type="PANTHER" id="PTHR10587">
    <property type="entry name" value="GLYCOSYL TRANSFERASE-RELATED"/>
    <property type="match status" value="1"/>
</dbReference>
<dbReference type="Gene3D" id="3.20.20.370">
    <property type="entry name" value="Glycoside hydrolase/deacetylase"/>
    <property type="match status" value="1"/>
</dbReference>
<dbReference type="InterPro" id="IPR050248">
    <property type="entry name" value="Polysacc_deacetylase_ArnD"/>
</dbReference>
<dbReference type="STRING" id="1229780.BN381_430012"/>
<dbReference type="CDD" id="cd10917">
    <property type="entry name" value="CE4_NodB_like_6s_7s"/>
    <property type="match status" value="1"/>
</dbReference>
<feature type="domain" description="NodB homology" evidence="3">
    <location>
        <begin position="187"/>
        <end position="366"/>
    </location>
</feature>
<evidence type="ECO:0000259" key="3">
    <source>
        <dbReference type="PROSITE" id="PS51677"/>
    </source>
</evidence>
<proteinExistence type="predicted"/>
<reference evidence="4 5" key="1">
    <citation type="journal article" date="2013" name="ISME J.">
        <title>Metabolic model for the filamentous 'Candidatus Microthrix parvicella' based on genomic and metagenomic analyses.</title>
        <authorList>
            <person name="Jon McIlroy S."/>
            <person name="Kristiansen R."/>
            <person name="Albertsen M."/>
            <person name="Michael Karst S."/>
            <person name="Rossetti S."/>
            <person name="Lund Nielsen J."/>
            <person name="Tandoi V."/>
            <person name="James Seviour R."/>
            <person name="Nielsen P.H."/>
        </authorList>
    </citation>
    <scope>NUCLEOTIDE SEQUENCE [LARGE SCALE GENOMIC DNA]</scope>
    <source>
        <strain evidence="4 5">RN1</strain>
    </source>
</reference>
<dbReference type="AlphaFoldDB" id="R4Z5K5"/>
<evidence type="ECO:0000256" key="1">
    <source>
        <dbReference type="ARBA" id="ARBA00022723"/>
    </source>
</evidence>
<keyword evidence="2" id="KW-0378">Hydrolase</keyword>
<keyword evidence="5" id="KW-1185">Reference proteome</keyword>
<dbReference type="HOGENOM" id="CLU_789122_0_0_11"/>
<organism evidence="4 5">
    <name type="scientific">Candidatus Neomicrothrix parvicella RN1</name>
    <dbReference type="NCBI Taxonomy" id="1229780"/>
    <lineage>
        <taxon>Bacteria</taxon>
        <taxon>Bacillati</taxon>
        <taxon>Actinomycetota</taxon>
        <taxon>Acidimicrobiia</taxon>
        <taxon>Acidimicrobiales</taxon>
        <taxon>Microthrixaceae</taxon>
        <taxon>Candidatus Neomicrothrix</taxon>
    </lineage>
</organism>
<accession>R4Z5K5</accession>
<dbReference type="GO" id="GO:0016020">
    <property type="term" value="C:membrane"/>
    <property type="evidence" value="ECO:0007669"/>
    <property type="project" value="TreeGrafter"/>
</dbReference>
<evidence type="ECO:0000313" key="4">
    <source>
        <dbReference type="EMBL" id="CCM64616.1"/>
    </source>
</evidence>
<dbReference type="GO" id="GO:0016810">
    <property type="term" value="F:hydrolase activity, acting on carbon-nitrogen (but not peptide) bonds"/>
    <property type="evidence" value="ECO:0007669"/>
    <property type="project" value="InterPro"/>
</dbReference>
<dbReference type="InterPro" id="IPR002509">
    <property type="entry name" value="NODB_dom"/>
</dbReference>
<name>R4Z5K5_9ACTN</name>
<gene>
    <name evidence="4" type="ORF">BN381_430012</name>
</gene>
<dbReference type="EMBL" id="CANL01000038">
    <property type="protein sequence ID" value="CCM64616.1"/>
    <property type="molecule type" value="Genomic_DNA"/>
</dbReference>
<comment type="caution">
    <text evidence="4">The sequence shown here is derived from an EMBL/GenBank/DDBJ whole genome shotgun (WGS) entry which is preliminary data.</text>
</comment>